<evidence type="ECO:0000313" key="1">
    <source>
        <dbReference type="Proteomes" id="UP000504618"/>
    </source>
</evidence>
<evidence type="ECO:0000313" key="2">
    <source>
        <dbReference type="RefSeq" id="XP_024872194.1"/>
    </source>
</evidence>
<keyword evidence="1" id="KW-1185">Reference proteome</keyword>
<accession>A0A6J1PR27</accession>
<proteinExistence type="predicted"/>
<dbReference type="RefSeq" id="XP_024872194.1">
    <property type="nucleotide sequence ID" value="XM_025016426.1"/>
</dbReference>
<dbReference type="OrthoDB" id="7700243at2759"/>
<sequence length="200" mass="22899">MGIIDGQENKDLISQKSPDIPIPLKKVMKTLHVGWKHRESPNEVYKQIIAPVGGIKKVELNRNKKYSFDEIKKMSMSAMENIYNKEILASSVIHLGNYQEEIFHNFTDFNKKKNTDFWDFSDKLKIKNSQLRLYLFSTIVKYENSIKVCSSTVTLTDSKQCDISKKTVTKQSYSGTIISFSQPKKKASSSTEINTSSKKT</sequence>
<dbReference type="GeneID" id="112454829"/>
<dbReference type="Proteomes" id="UP000504618">
    <property type="component" value="Unplaced"/>
</dbReference>
<reference evidence="2" key="1">
    <citation type="submission" date="2025-08" db="UniProtKB">
        <authorList>
            <consortium name="RefSeq"/>
        </authorList>
    </citation>
    <scope>IDENTIFICATION</scope>
    <source>
        <tissue evidence="2">Whole body</tissue>
    </source>
</reference>
<gene>
    <name evidence="2" type="primary">LOC112454829</name>
</gene>
<name>A0A6J1PR27_9HYME</name>
<dbReference type="AlphaFoldDB" id="A0A6J1PR27"/>
<protein>
    <submittedName>
        <fullName evidence="2">Uncharacterized protein LOC112454829</fullName>
    </submittedName>
</protein>
<organism evidence="1 2">
    <name type="scientific">Temnothorax curvispinosus</name>
    <dbReference type="NCBI Taxonomy" id="300111"/>
    <lineage>
        <taxon>Eukaryota</taxon>
        <taxon>Metazoa</taxon>
        <taxon>Ecdysozoa</taxon>
        <taxon>Arthropoda</taxon>
        <taxon>Hexapoda</taxon>
        <taxon>Insecta</taxon>
        <taxon>Pterygota</taxon>
        <taxon>Neoptera</taxon>
        <taxon>Endopterygota</taxon>
        <taxon>Hymenoptera</taxon>
        <taxon>Apocrita</taxon>
        <taxon>Aculeata</taxon>
        <taxon>Formicoidea</taxon>
        <taxon>Formicidae</taxon>
        <taxon>Myrmicinae</taxon>
        <taxon>Temnothorax</taxon>
    </lineage>
</organism>